<dbReference type="InterPro" id="IPR013154">
    <property type="entry name" value="ADH-like_N"/>
</dbReference>
<evidence type="ECO:0000313" key="4">
    <source>
        <dbReference type="Proteomes" id="UP000665561"/>
    </source>
</evidence>
<sequence>MRGIVCSEVDRFEMLDNLPEPVWESGQAIVQIRRVGICGTDLHAYKGNQPFFSYPRILGHELA</sequence>
<dbReference type="Proteomes" id="UP000665561">
    <property type="component" value="Unassembled WGS sequence"/>
</dbReference>
<dbReference type="SUPFAM" id="SSF50129">
    <property type="entry name" value="GroES-like"/>
    <property type="match status" value="1"/>
</dbReference>
<feature type="non-terminal residue" evidence="3">
    <location>
        <position position="63"/>
    </location>
</feature>
<proteinExistence type="predicted"/>
<dbReference type="PANTHER" id="PTHR43401">
    <property type="entry name" value="L-THREONINE 3-DEHYDROGENASE"/>
    <property type="match status" value="1"/>
</dbReference>
<dbReference type="RefSeq" id="WP_161747069.1">
    <property type="nucleotide sequence ID" value="NZ_JAAAMV010000034.1"/>
</dbReference>
<evidence type="ECO:0000259" key="2">
    <source>
        <dbReference type="Pfam" id="PF08240"/>
    </source>
</evidence>
<evidence type="ECO:0000256" key="1">
    <source>
        <dbReference type="ARBA" id="ARBA00023002"/>
    </source>
</evidence>
<name>A0ABW9Y0W3_9BACL</name>
<evidence type="ECO:0000313" key="3">
    <source>
        <dbReference type="EMBL" id="NBD28047.1"/>
    </source>
</evidence>
<keyword evidence="1" id="KW-0560">Oxidoreductase</keyword>
<dbReference type="InterPro" id="IPR011032">
    <property type="entry name" value="GroES-like_sf"/>
</dbReference>
<accession>A0ABW9Y0W3</accession>
<dbReference type="InterPro" id="IPR050129">
    <property type="entry name" value="Zn_alcohol_dh"/>
</dbReference>
<feature type="domain" description="Alcohol dehydrogenase-like N-terminal" evidence="2">
    <location>
        <begin position="25"/>
        <end position="63"/>
    </location>
</feature>
<gene>
    <name evidence="3" type="ORF">GT019_29635</name>
</gene>
<dbReference type="Gene3D" id="3.90.180.10">
    <property type="entry name" value="Medium-chain alcohol dehydrogenases, catalytic domain"/>
    <property type="match status" value="1"/>
</dbReference>
<comment type="caution">
    <text evidence="3">The sequence shown here is derived from an EMBL/GenBank/DDBJ whole genome shotgun (WGS) entry which is preliminary data.</text>
</comment>
<dbReference type="PANTHER" id="PTHR43401:SF3">
    <property type="entry name" value="L-GALACTONATE-5-DEHYDROGENASE"/>
    <property type="match status" value="1"/>
</dbReference>
<dbReference type="Pfam" id="PF08240">
    <property type="entry name" value="ADH_N"/>
    <property type="match status" value="1"/>
</dbReference>
<organism evidence="3 4">
    <name type="scientific">Paenibacillus glycinis</name>
    <dbReference type="NCBI Taxonomy" id="2697035"/>
    <lineage>
        <taxon>Bacteria</taxon>
        <taxon>Bacillati</taxon>
        <taxon>Bacillota</taxon>
        <taxon>Bacilli</taxon>
        <taxon>Bacillales</taxon>
        <taxon>Paenibacillaceae</taxon>
        <taxon>Paenibacillus</taxon>
    </lineage>
</organism>
<dbReference type="EMBL" id="JAAAMV010000034">
    <property type="protein sequence ID" value="NBD28047.1"/>
    <property type="molecule type" value="Genomic_DNA"/>
</dbReference>
<keyword evidence="4" id="KW-1185">Reference proteome</keyword>
<reference evidence="3 4" key="1">
    <citation type="submission" date="2020-01" db="EMBL/GenBank/DDBJ databases">
        <title>Paenibacillus soybeanensis sp. nov. isolated from the nodules of soybean (Glycine max(L.) Merr).</title>
        <authorList>
            <person name="Wang H."/>
        </authorList>
    </citation>
    <scope>NUCLEOTIDE SEQUENCE [LARGE SCALE GENOMIC DNA]</scope>
    <source>
        <strain evidence="3 4">T1</strain>
    </source>
</reference>
<protein>
    <submittedName>
        <fullName evidence="3">Alcohol dehydrogenase catalytic domain-containing protein</fullName>
    </submittedName>
</protein>